<evidence type="ECO:0000313" key="5">
    <source>
        <dbReference type="EMBL" id="SDZ52263.1"/>
    </source>
</evidence>
<dbReference type="EMBL" id="FNPZ01000007">
    <property type="protein sequence ID" value="SDZ52263.1"/>
    <property type="molecule type" value="Genomic_DNA"/>
</dbReference>
<dbReference type="RefSeq" id="WP_092557850.1">
    <property type="nucleotide sequence ID" value="NZ_FNPZ01000007.1"/>
</dbReference>
<evidence type="ECO:0000256" key="2">
    <source>
        <dbReference type="SAM" id="Phobius"/>
    </source>
</evidence>
<dbReference type="PANTHER" id="PTHR22911:SF79">
    <property type="entry name" value="MOBA-LIKE NTP TRANSFERASE DOMAIN-CONTAINING PROTEIN"/>
    <property type="match status" value="1"/>
</dbReference>
<dbReference type="Proteomes" id="UP000198891">
    <property type="component" value="Unassembled WGS sequence"/>
</dbReference>
<feature type="transmembrane region" description="Helical" evidence="2">
    <location>
        <begin position="234"/>
        <end position="259"/>
    </location>
</feature>
<keyword evidence="6" id="KW-1185">Reference proteome</keyword>
<dbReference type="AlphaFoldDB" id="A0A1H3TPP3"/>
<keyword evidence="3" id="KW-0732">Signal</keyword>
<dbReference type="InterPro" id="IPR000620">
    <property type="entry name" value="EamA_dom"/>
</dbReference>
<feature type="signal peptide" evidence="3">
    <location>
        <begin position="1"/>
        <end position="22"/>
    </location>
</feature>
<dbReference type="PANTHER" id="PTHR22911">
    <property type="entry name" value="ACYL-MALONYL CONDENSING ENZYME-RELATED"/>
    <property type="match status" value="1"/>
</dbReference>
<dbReference type="Pfam" id="PF00892">
    <property type="entry name" value="EamA"/>
    <property type="match status" value="2"/>
</dbReference>
<keyword evidence="2" id="KW-0472">Membrane</keyword>
<dbReference type="GO" id="GO:0016020">
    <property type="term" value="C:membrane"/>
    <property type="evidence" value="ECO:0007669"/>
    <property type="project" value="InterPro"/>
</dbReference>
<sequence length="330" mass="32511">MLPYLAVLLAAVCFGTTGTAQAFGPSDASSVSIGAARILIGGAVLAAVALLLRMRGRARAGSPAPAIPGPGGRRTPSWLLLLIGAAGVLAYQPAFFLGTSQNGVAVGTVVALGSAPIITGLLDWALHRRFPGAIWLVATLVATLGVVLISGLIGIGSGTGAGGGGGSGTGGAGAPISFSGLLASVGAGASYAVYTLASKALLERGWTPSSTMGSVFGLAAAFSIPLLLTTDIRWLATAPGLAMALWLGLVTTAVAYLLFGWGLGRLRASTVSTLTLAEPLTATLLGTLVLGEVLSGVAVAGLIVLAAGLVILAVPWRGRRSPAPAVSPSS</sequence>
<gene>
    <name evidence="5" type="ORF">SAMN05216554_4384</name>
</gene>
<dbReference type="InterPro" id="IPR037185">
    <property type="entry name" value="EmrE-like"/>
</dbReference>
<feature type="transmembrane region" description="Helical" evidence="2">
    <location>
        <begin position="271"/>
        <end position="290"/>
    </location>
</feature>
<feature type="domain" description="EamA" evidence="4">
    <location>
        <begin position="3"/>
        <end position="150"/>
    </location>
</feature>
<reference evidence="5 6" key="1">
    <citation type="submission" date="2016-10" db="EMBL/GenBank/DDBJ databases">
        <authorList>
            <person name="de Groot N.N."/>
        </authorList>
    </citation>
    <scope>NUCLEOTIDE SEQUENCE [LARGE SCALE GENOMIC DNA]</scope>
    <source>
        <strain evidence="5 6">CGMCC 4.3491</strain>
    </source>
</reference>
<evidence type="ECO:0000256" key="1">
    <source>
        <dbReference type="ARBA" id="ARBA00007362"/>
    </source>
</evidence>
<feature type="transmembrane region" description="Helical" evidence="2">
    <location>
        <begin position="209"/>
        <end position="228"/>
    </location>
</feature>
<dbReference type="STRING" id="381665.SAMN05216554_4384"/>
<feature type="transmembrane region" description="Helical" evidence="2">
    <location>
        <begin position="32"/>
        <end position="52"/>
    </location>
</feature>
<evidence type="ECO:0000256" key="3">
    <source>
        <dbReference type="SAM" id="SignalP"/>
    </source>
</evidence>
<feature type="transmembrane region" description="Helical" evidence="2">
    <location>
        <begin position="78"/>
        <end position="98"/>
    </location>
</feature>
<accession>A0A1H3TPP3</accession>
<organism evidence="5 6">
    <name type="scientific">Herbiconiux ginsengi</name>
    <dbReference type="NCBI Taxonomy" id="381665"/>
    <lineage>
        <taxon>Bacteria</taxon>
        <taxon>Bacillati</taxon>
        <taxon>Actinomycetota</taxon>
        <taxon>Actinomycetes</taxon>
        <taxon>Micrococcales</taxon>
        <taxon>Microbacteriaceae</taxon>
        <taxon>Herbiconiux</taxon>
    </lineage>
</organism>
<name>A0A1H3TPP3_9MICO</name>
<keyword evidence="2" id="KW-0812">Transmembrane</keyword>
<feature type="transmembrane region" description="Helical" evidence="2">
    <location>
        <begin position="176"/>
        <end position="197"/>
    </location>
</feature>
<dbReference type="OrthoDB" id="3577499at2"/>
<proteinExistence type="inferred from homology"/>
<feature type="domain" description="EamA" evidence="4">
    <location>
        <begin position="179"/>
        <end position="312"/>
    </location>
</feature>
<feature type="transmembrane region" description="Helical" evidence="2">
    <location>
        <begin position="133"/>
        <end position="156"/>
    </location>
</feature>
<dbReference type="SUPFAM" id="SSF103481">
    <property type="entry name" value="Multidrug resistance efflux transporter EmrE"/>
    <property type="match status" value="2"/>
</dbReference>
<evidence type="ECO:0000259" key="4">
    <source>
        <dbReference type="Pfam" id="PF00892"/>
    </source>
</evidence>
<evidence type="ECO:0000313" key="6">
    <source>
        <dbReference type="Proteomes" id="UP000198891"/>
    </source>
</evidence>
<feature type="transmembrane region" description="Helical" evidence="2">
    <location>
        <begin position="104"/>
        <end position="126"/>
    </location>
</feature>
<feature type="transmembrane region" description="Helical" evidence="2">
    <location>
        <begin position="296"/>
        <end position="314"/>
    </location>
</feature>
<protein>
    <submittedName>
        <fullName evidence="5">Drug/metabolite transporter, DME family</fullName>
    </submittedName>
</protein>
<feature type="chain" id="PRO_5011725295" evidence="3">
    <location>
        <begin position="23"/>
        <end position="330"/>
    </location>
</feature>
<keyword evidence="2" id="KW-1133">Transmembrane helix</keyword>
<comment type="similarity">
    <text evidence="1">Belongs to the EamA transporter family.</text>
</comment>